<comment type="function">
    <text evidence="2">NDH-1 shuttles electrons from NADH, via FMN and iron-sulfur (Fe-S) centers, to quinones in the respiratory chain. Couples the redox reaction to proton translocation (for every two electrons transferred, four hydrogen ions are translocated across the cytoplasmic membrane), and thus conserves the redox energy in a proton gradient.</text>
</comment>
<comment type="similarity">
    <text evidence="1 2">Belongs to the complex I subunit 6 family.</text>
</comment>
<evidence type="ECO:0000256" key="1">
    <source>
        <dbReference type="ARBA" id="ARBA00005698"/>
    </source>
</evidence>
<name>A0A8J7PJ93_9BACT</name>
<dbReference type="Proteomes" id="UP000664277">
    <property type="component" value="Unassembled WGS sequence"/>
</dbReference>
<dbReference type="Gene3D" id="1.20.120.1200">
    <property type="entry name" value="NADH-ubiquinone/plastoquinone oxidoreductase chain 6, subunit NuoJ"/>
    <property type="match status" value="1"/>
</dbReference>
<keyword evidence="2" id="KW-0812">Transmembrane</keyword>
<keyword evidence="2" id="KW-0520">NAD</keyword>
<proteinExistence type="inferred from homology"/>
<dbReference type="PANTHER" id="PTHR33269">
    <property type="entry name" value="NADH-UBIQUINONE OXIDOREDUCTASE CHAIN 6"/>
    <property type="match status" value="1"/>
</dbReference>
<dbReference type="EC" id="7.1.1.-" evidence="2"/>
<feature type="transmembrane region" description="Helical" evidence="2">
    <location>
        <begin position="115"/>
        <end position="133"/>
    </location>
</feature>
<dbReference type="PANTHER" id="PTHR33269:SF17">
    <property type="entry name" value="NADH-UBIQUINONE OXIDOREDUCTASE CHAIN 6"/>
    <property type="match status" value="1"/>
</dbReference>
<dbReference type="GO" id="GO:0048038">
    <property type="term" value="F:quinone binding"/>
    <property type="evidence" value="ECO:0007669"/>
    <property type="project" value="UniProtKB-UniRule"/>
</dbReference>
<keyword evidence="2" id="KW-0874">Quinone</keyword>
<keyword evidence="2" id="KW-1003">Cell membrane</keyword>
<dbReference type="EMBL" id="JAFLCK010000001">
    <property type="protein sequence ID" value="MBN8658892.1"/>
    <property type="molecule type" value="Genomic_DNA"/>
</dbReference>
<dbReference type="AlphaFoldDB" id="A0A8J7PJ93"/>
<evidence type="ECO:0000256" key="2">
    <source>
        <dbReference type="RuleBase" id="RU004429"/>
    </source>
</evidence>
<feature type="region of interest" description="Disordered" evidence="3">
    <location>
        <begin position="188"/>
        <end position="208"/>
    </location>
</feature>
<comment type="caution">
    <text evidence="4">The sequence shown here is derived from an EMBL/GenBank/DDBJ whole genome shotgun (WGS) entry which is preliminary data.</text>
</comment>
<comment type="subcellular location">
    <subcellularLocation>
        <location evidence="2">Cell membrane</location>
        <topology evidence="2">Multi-pass membrane protein</topology>
    </subcellularLocation>
</comment>
<comment type="catalytic activity">
    <reaction evidence="2">
        <text>a quinone + NADH + 5 H(+)(in) = a quinol + NAD(+) + 4 H(+)(out)</text>
        <dbReference type="Rhea" id="RHEA:57888"/>
        <dbReference type="ChEBI" id="CHEBI:15378"/>
        <dbReference type="ChEBI" id="CHEBI:24646"/>
        <dbReference type="ChEBI" id="CHEBI:57540"/>
        <dbReference type="ChEBI" id="CHEBI:57945"/>
        <dbReference type="ChEBI" id="CHEBI:132124"/>
    </reaction>
</comment>
<feature type="transmembrane region" description="Helical" evidence="2">
    <location>
        <begin position="14"/>
        <end position="32"/>
    </location>
</feature>
<keyword evidence="2" id="KW-1133">Transmembrane helix</keyword>
<evidence type="ECO:0000256" key="3">
    <source>
        <dbReference type="SAM" id="MobiDB-lite"/>
    </source>
</evidence>
<protein>
    <recommendedName>
        <fullName evidence="2">NADH-quinone oxidoreductase subunit J</fullName>
        <ecNumber evidence="2">7.1.1.-</ecNumber>
    </recommendedName>
</protein>
<feature type="transmembrane region" description="Helical" evidence="2">
    <location>
        <begin position="160"/>
        <end position="182"/>
    </location>
</feature>
<reference evidence="4" key="1">
    <citation type="submission" date="2021-02" db="EMBL/GenBank/DDBJ databases">
        <title>Genome-Resolved Metagenomics of a Microbial Community Performing Photosynthetic Biological Nutrient Removal.</title>
        <authorList>
            <person name="Mcdaniel E.A."/>
        </authorList>
    </citation>
    <scope>NUCLEOTIDE SEQUENCE</scope>
    <source>
        <strain evidence="4">UWPOB_OBS1</strain>
    </source>
</reference>
<organism evidence="4 5">
    <name type="scientific">Candidatus Obscuribacter phosphatis</name>
    <dbReference type="NCBI Taxonomy" id="1906157"/>
    <lineage>
        <taxon>Bacteria</taxon>
        <taxon>Bacillati</taxon>
        <taxon>Candidatus Melainabacteria</taxon>
        <taxon>Candidatus Obscuribacterales</taxon>
        <taxon>Candidatus Obscuribacteraceae</taxon>
        <taxon>Candidatus Obscuribacter</taxon>
    </lineage>
</organism>
<evidence type="ECO:0000313" key="4">
    <source>
        <dbReference type="EMBL" id="MBN8658892.1"/>
    </source>
</evidence>
<sequence>MLATLLAAPAVETWLFYIFASLAICLAVGVLVDRVVIRSGFILIGVFGTIAGLFLLLSAQFLALAQIMIYAVAITLVIVIALMLTNPRSEVEAAPGSSDNLPLPAQIWQNVKQGFPLWVSVFIFATIFAALTGEKRWPVSTEALPDNAVRVLGEQLTTSYAIPFEFASVLLLAALMGAIMMAKNEKLESTEVTSTEEQKAEENLALSR</sequence>
<keyword evidence="2" id="KW-0472">Membrane</keyword>
<dbReference type="InterPro" id="IPR001457">
    <property type="entry name" value="NADH_UbQ/plastoQ_OxRdtase_su6"/>
</dbReference>
<accession>A0A8J7PJ93</accession>
<gene>
    <name evidence="4" type="ORF">J0M35_00905</name>
</gene>
<dbReference type="Pfam" id="PF00499">
    <property type="entry name" value="Oxidored_q3"/>
    <property type="match status" value="1"/>
</dbReference>
<dbReference type="GO" id="GO:0005886">
    <property type="term" value="C:plasma membrane"/>
    <property type="evidence" value="ECO:0007669"/>
    <property type="project" value="UniProtKB-SubCell"/>
</dbReference>
<feature type="transmembrane region" description="Helical" evidence="2">
    <location>
        <begin position="39"/>
        <end position="57"/>
    </location>
</feature>
<evidence type="ECO:0000313" key="5">
    <source>
        <dbReference type="Proteomes" id="UP000664277"/>
    </source>
</evidence>
<dbReference type="InterPro" id="IPR042106">
    <property type="entry name" value="Nuo/plastoQ_OxRdtase_6_NuoJ"/>
</dbReference>
<dbReference type="GO" id="GO:0008137">
    <property type="term" value="F:NADH dehydrogenase (ubiquinone) activity"/>
    <property type="evidence" value="ECO:0007669"/>
    <property type="project" value="UniProtKB-UniRule"/>
</dbReference>
<feature type="transmembrane region" description="Helical" evidence="2">
    <location>
        <begin position="63"/>
        <end position="84"/>
    </location>
</feature>